<organism evidence="5 6">
    <name type="scientific">Saccharopolyspora shandongensis</name>
    <dbReference type="NCBI Taxonomy" id="418495"/>
    <lineage>
        <taxon>Bacteria</taxon>
        <taxon>Bacillati</taxon>
        <taxon>Actinomycetota</taxon>
        <taxon>Actinomycetes</taxon>
        <taxon>Pseudonocardiales</taxon>
        <taxon>Pseudonocardiaceae</taxon>
        <taxon>Saccharopolyspora</taxon>
    </lineage>
</organism>
<dbReference type="InterPro" id="IPR029017">
    <property type="entry name" value="Enolase-like_N"/>
</dbReference>
<proteinExistence type="predicted"/>
<name>A0A1H3NDB2_9PSEU</name>
<evidence type="ECO:0000313" key="5">
    <source>
        <dbReference type="EMBL" id="SDY86858.1"/>
    </source>
</evidence>
<dbReference type="InterPro" id="IPR013342">
    <property type="entry name" value="Mandelate_racemase_C"/>
</dbReference>
<dbReference type="SFLD" id="SFLDG00179">
    <property type="entry name" value="mandelate_racemase"/>
    <property type="match status" value="1"/>
</dbReference>
<dbReference type="SUPFAM" id="SSF51604">
    <property type="entry name" value="Enolase C-terminal domain-like"/>
    <property type="match status" value="1"/>
</dbReference>
<dbReference type="GO" id="GO:0000287">
    <property type="term" value="F:magnesium ion binding"/>
    <property type="evidence" value="ECO:0007669"/>
    <property type="project" value="TreeGrafter"/>
</dbReference>
<reference evidence="6" key="1">
    <citation type="submission" date="2016-10" db="EMBL/GenBank/DDBJ databases">
        <authorList>
            <person name="Varghese N."/>
            <person name="Submissions S."/>
        </authorList>
    </citation>
    <scope>NUCLEOTIDE SEQUENCE [LARGE SCALE GENOMIC DNA]</scope>
    <source>
        <strain evidence="6">CGMCC 4.3530</strain>
    </source>
</reference>
<dbReference type="PANTHER" id="PTHR13794">
    <property type="entry name" value="ENOLASE SUPERFAMILY, MANDELATE RACEMASE"/>
    <property type="match status" value="1"/>
</dbReference>
<keyword evidence="6" id="KW-1185">Reference proteome</keyword>
<dbReference type="InterPro" id="IPR013341">
    <property type="entry name" value="Mandelate_racemase_N_dom"/>
</dbReference>
<sequence length="362" mass="38702">MTTITKVDTRLVNIEPEALRTDATQTFVRQETILVTVETDDGLRGTGYSYTIGTGGSSVLALLRDHLAPTLIGSDARDIEAIWAKSLASTRATAFGALTSLALAAVDTALWDLRCLRAEEPLWRLAGGAHDRLPVYDTEGGWLHLTTEELVANAVKSRASGLRGAKFKVGKPTAGEDVERLAAVREAVGPDWEIMVDANQSMTGAEAIRRARTYESLDIAWFEEPLPAEDVAGHLRLARSTTVPVAVGESIYSVGHFAEYLAAGAAGIVQVDVARVGGITPWLKVAHAAEAFNVKVAPHFLMELHASLACAVPAGMYVEHIPQLGSITRSPLRIENGCVIPPKAPGLGIEWDEDAIANLRVA</sequence>
<protein>
    <submittedName>
        <fullName evidence="5">L-alanine-DL-glutamate epimerase</fullName>
    </submittedName>
</protein>
<dbReference type="SMART" id="SM00922">
    <property type="entry name" value="MR_MLE"/>
    <property type="match status" value="1"/>
</dbReference>
<dbReference type="Pfam" id="PF02746">
    <property type="entry name" value="MR_MLE_N"/>
    <property type="match status" value="1"/>
</dbReference>
<dbReference type="STRING" id="418495.SAMN05216215_103772"/>
<dbReference type="InterPro" id="IPR036849">
    <property type="entry name" value="Enolase-like_C_sf"/>
</dbReference>
<dbReference type="EMBL" id="FNOK01000037">
    <property type="protein sequence ID" value="SDY86858.1"/>
    <property type="molecule type" value="Genomic_DNA"/>
</dbReference>
<comment type="cofactor">
    <cofactor evidence="1">
        <name>Mg(2+)</name>
        <dbReference type="ChEBI" id="CHEBI:18420"/>
    </cofactor>
</comment>
<evidence type="ECO:0000259" key="4">
    <source>
        <dbReference type="SMART" id="SM00922"/>
    </source>
</evidence>
<evidence type="ECO:0000256" key="2">
    <source>
        <dbReference type="ARBA" id="ARBA00022723"/>
    </source>
</evidence>
<dbReference type="SFLD" id="SFLDS00001">
    <property type="entry name" value="Enolase"/>
    <property type="match status" value="1"/>
</dbReference>
<dbReference type="CDD" id="cd03316">
    <property type="entry name" value="MR_like"/>
    <property type="match status" value="1"/>
</dbReference>
<dbReference type="RefSeq" id="WP_093272294.1">
    <property type="nucleotide sequence ID" value="NZ_FNOK01000037.1"/>
</dbReference>
<gene>
    <name evidence="5" type="ORF">SAMN05216215_103772</name>
</gene>
<accession>A0A1H3NDB2</accession>
<dbReference type="GO" id="GO:0016836">
    <property type="term" value="F:hydro-lyase activity"/>
    <property type="evidence" value="ECO:0007669"/>
    <property type="project" value="TreeGrafter"/>
</dbReference>
<evidence type="ECO:0000313" key="6">
    <source>
        <dbReference type="Proteomes" id="UP000199529"/>
    </source>
</evidence>
<dbReference type="PANTHER" id="PTHR13794:SF58">
    <property type="entry name" value="MITOCHONDRIAL ENOLASE SUPERFAMILY MEMBER 1"/>
    <property type="match status" value="1"/>
</dbReference>
<dbReference type="Proteomes" id="UP000199529">
    <property type="component" value="Unassembled WGS sequence"/>
</dbReference>
<dbReference type="OrthoDB" id="9796450at2"/>
<keyword evidence="3" id="KW-0460">Magnesium</keyword>
<dbReference type="Pfam" id="PF13378">
    <property type="entry name" value="MR_MLE_C"/>
    <property type="match status" value="1"/>
</dbReference>
<evidence type="ECO:0000256" key="3">
    <source>
        <dbReference type="ARBA" id="ARBA00022842"/>
    </source>
</evidence>
<dbReference type="Gene3D" id="3.20.20.120">
    <property type="entry name" value="Enolase-like C-terminal domain"/>
    <property type="match status" value="1"/>
</dbReference>
<evidence type="ECO:0000256" key="1">
    <source>
        <dbReference type="ARBA" id="ARBA00001946"/>
    </source>
</evidence>
<dbReference type="GO" id="GO:0016052">
    <property type="term" value="P:carbohydrate catabolic process"/>
    <property type="evidence" value="ECO:0007669"/>
    <property type="project" value="TreeGrafter"/>
</dbReference>
<dbReference type="InterPro" id="IPR029065">
    <property type="entry name" value="Enolase_C-like"/>
</dbReference>
<dbReference type="Gene3D" id="3.30.390.10">
    <property type="entry name" value="Enolase-like, N-terminal domain"/>
    <property type="match status" value="1"/>
</dbReference>
<dbReference type="SUPFAM" id="SSF54826">
    <property type="entry name" value="Enolase N-terminal domain-like"/>
    <property type="match status" value="1"/>
</dbReference>
<keyword evidence="2" id="KW-0479">Metal-binding</keyword>
<dbReference type="AlphaFoldDB" id="A0A1H3NDB2"/>
<feature type="domain" description="Mandelate racemase/muconate lactonizing enzyme C-terminal" evidence="4">
    <location>
        <begin position="148"/>
        <end position="244"/>
    </location>
</feature>
<dbReference type="InterPro" id="IPR046945">
    <property type="entry name" value="RHMD-like"/>
</dbReference>